<keyword evidence="2" id="KW-1185">Reference proteome</keyword>
<evidence type="ECO:0000313" key="1">
    <source>
        <dbReference type="EMBL" id="PQA40158.1"/>
    </source>
</evidence>
<comment type="caution">
    <text evidence="1">The sequence shown here is derived from an EMBL/GenBank/DDBJ whole genome shotgun (WGS) entry which is preliminary data.</text>
</comment>
<dbReference type="InterPro" id="IPR010653">
    <property type="entry name" value="NlpB/DapX"/>
</dbReference>
<dbReference type="RefSeq" id="WP_105192550.1">
    <property type="nucleotide sequence ID" value="NZ_PTQZ01000144.1"/>
</dbReference>
<dbReference type="Gene3D" id="3.30.310.170">
    <property type="entry name" value="Outer membrane protein assembly factor BamC"/>
    <property type="match status" value="1"/>
</dbReference>
<dbReference type="InterPro" id="IPR042268">
    <property type="entry name" value="BamC_C"/>
</dbReference>
<dbReference type="EMBL" id="PTQZ01000144">
    <property type="protein sequence ID" value="PQA40158.1"/>
    <property type="molecule type" value="Genomic_DNA"/>
</dbReference>
<dbReference type="AlphaFoldDB" id="A0A2P6AS62"/>
<dbReference type="OrthoDB" id="6710665at2"/>
<protein>
    <recommendedName>
        <fullName evidence="3">Outer membrane protein assembly factor BamC</fullName>
    </recommendedName>
</protein>
<sequence>MRRLLVAVVAVTLLPACGSFFRDRSLDYVKAESTPPLMLPQDVDTRPIKPLYPIPPASGKPVSEPAKAPFPPGMKGVQAAELPPLPNAPGRLPVKLGTDGNGVPELRVVGPRERVWDELARALQGAGANIKDRNQSLGLVDIEVAKEAYQVRMVRATEAFVINVQRDDDTLAPVSVARNVLAALQSRWPATSADRP</sequence>
<dbReference type="Pfam" id="PF06804">
    <property type="entry name" value="Lipoprotein_18"/>
    <property type="match status" value="1"/>
</dbReference>
<name>A0A2P6AS62_9GAMM</name>
<evidence type="ECO:0008006" key="3">
    <source>
        <dbReference type="Google" id="ProtNLM"/>
    </source>
</evidence>
<reference evidence="2" key="1">
    <citation type="submission" date="2018-02" db="EMBL/GenBank/DDBJ databases">
        <title>Genome sequencing of Solimonas sp. HR-BB.</title>
        <authorList>
            <person name="Lee Y."/>
            <person name="Jeon C.O."/>
        </authorList>
    </citation>
    <scope>NUCLEOTIDE SEQUENCE [LARGE SCALE GENOMIC DNA]</scope>
    <source>
        <strain evidence="2">HR-E</strain>
    </source>
</reference>
<dbReference type="Proteomes" id="UP000243900">
    <property type="component" value="Unassembled WGS sequence"/>
</dbReference>
<gene>
    <name evidence="1" type="ORF">C5O18_06565</name>
</gene>
<evidence type="ECO:0000313" key="2">
    <source>
        <dbReference type="Proteomes" id="UP000243900"/>
    </source>
</evidence>
<organism evidence="1 2">
    <name type="scientific">Amnimonas aquatica</name>
    <dbReference type="NCBI Taxonomy" id="2094561"/>
    <lineage>
        <taxon>Bacteria</taxon>
        <taxon>Pseudomonadati</taxon>
        <taxon>Pseudomonadota</taxon>
        <taxon>Gammaproteobacteria</taxon>
        <taxon>Moraxellales</taxon>
        <taxon>Moraxellaceae</taxon>
        <taxon>Amnimonas</taxon>
    </lineage>
</organism>
<proteinExistence type="predicted"/>
<accession>A0A2P6AS62</accession>